<dbReference type="Gene3D" id="1.10.4160.10">
    <property type="entry name" value="Hydantoin permease"/>
    <property type="match status" value="1"/>
</dbReference>
<name>A0A348HF49_9GAMM</name>
<dbReference type="EMBL" id="AP018933">
    <property type="protein sequence ID" value="BBG30251.1"/>
    <property type="molecule type" value="Genomic_DNA"/>
</dbReference>
<dbReference type="InterPro" id="IPR045225">
    <property type="entry name" value="Uracil/uridine/allantoin_perm"/>
</dbReference>
<dbReference type="GO" id="GO:0005886">
    <property type="term" value="C:plasma membrane"/>
    <property type="evidence" value="ECO:0007669"/>
    <property type="project" value="TreeGrafter"/>
</dbReference>
<feature type="transmembrane region" description="Helical" evidence="7">
    <location>
        <begin position="241"/>
        <end position="261"/>
    </location>
</feature>
<evidence type="ECO:0000256" key="3">
    <source>
        <dbReference type="ARBA" id="ARBA00022692"/>
    </source>
</evidence>
<evidence type="ECO:0000256" key="1">
    <source>
        <dbReference type="ARBA" id="ARBA00004141"/>
    </source>
</evidence>
<sequence>MSSPNTVSIAASARSRTVDERPQSLRHSDRLYNEDLAPAAQRWGAYNIAAFWMSDVHSVGGYLVAASLFALGLSGWQVMVSLLVGIVAVQWVANIIAAPSQKAAVPFPVICRMSFGVLGANVPALVRGVIAVFWYGIQTFLASSALMMVLLRFFPAMNEWTHLSFLGLSQLGWLCFGALWAAQALVFWRGMDTIRRFIDWSGPAVYAVMFIMAGWLCYRAGWSNIHFTLGDRVLTPKQQLWQMVIAAMIVIGYFSGPTLNFGDFSRYACSMSAVRKGNFWGLPVNFLVFAATTVAMVSATLPVFGEMIDDPIATVARLDSDVVVIIGALTFVTTTIGINIVANFVSPAFDFSNVAPRWISFRVGGMIAAVGSVVLMPWKMFANPELIHYTVEALAAVIGPIYGVLLVDYYHVQHRRVDIDALFSMQTHRPYWYRKGVNPSAIGALVIASVVSLGLNFAPYFGDLHHFSLIAGALTAAGIYALLARNLRQQRLGGAL</sequence>
<evidence type="ECO:0000313" key="8">
    <source>
        <dbReference type="EMBL" id="BBG30251.1"/>
    </source>
</evidence>
<accession>A0A348HF49</accession>
<gene>
    <name evidence="8" type="ORF">ZBT109_1491</name>
</gene>
<proteinExistence type="inferred from homology"/>
<feature type="transmembrane region" description="Helical" evidence="7">
    <location>
        <begin position="464"/>
        <end position="483"/>
    </location>
</feature>
<dbReference type="KEGG" id="zpl:ZBT109_1491"/>
<feature type="region of interest" description="Disordered" evidence="6">
    <location>
        <begin position="1"/>
        <end position="24"/>
    </location>
</feature>
<dbReference type="InterPro" id="IPR001248">
    <property type="entry name" value="Pur-cyt_permease"/>
</dbReference>
<evidence type="ECO:0000313" key="9">
    <source>
        <dbReference type="Proteomes" id="UP000267342"/>
    </source>
</evidence>
<feature type="transmembrane region" description="Helical" evidence="7">
    <location>
        <begin position="386"/>
        <end position="407"/>
    </location>
</feature>
<feature type="transmembrane region" description="Helical" evidence="7">
    <location>
        <begin position="358"/>
        <end position="380"/>
    </location>
</feature>
<feature type="transmembrane region" description="Helical" evidence="7">
    <location>
        <begin position="78"/>
        <end position="97"/>
    </location>
</feature>
<feature type="transmembrane region" description="Helical" evidence="7">
    <location>
        <begin position="324"/>
        <end position="346"/>
    </location>
</feature>
<comment type="similarity">
    <text evidence="2">Belongs to the purine-cytosine permease (2.A.39) family.</text>
</comment>
<dbReference type="PANTHER" id="PTHR30618">
    <property type="entry name" value="NCS1 FAMILY PURINE/PYRIMIDINE TRANSPORTER"/>
    <property type="match status" value="1"/>
</dbReference>
<dbReference type="RefSeq" id="WP_051524076.1">
    <property type="nucleotide sequence ID" value="NZ_AP018933.1"/>
</dbReference>
<dbReference type="AlphaFoldDB" id="A0A348HF49"/>
<keyword evidence="9" id="KW-1185">Reference proteome</keyword>
<dbReference type="STRING" id="1123510.GCA_000620025_00490"/>
<dbReference type="Proteomes" id="UP000267342">
    <property type="component" value="Chromosome"/>
</dbReference>
<feature type="transmembrane region" description="Helical" evidence="7">
    <location>
        <begin position="200"/>
        <end position="221"/>
    </location>
</feature>
<keyword evidence="5 7" id="KW-0472">Membrane</keyword>
<evidence type="ECO:0000256" key="6">
    <source>
        <dbReference type="SAM" id="MobiDB-lite"/>
    </source>
</evidence>
<dbReference type="Pfam" id="PF02133">
    <property type="entry name" value="Transp_cyt_pur"/>
    <property type="match status" value="1"/>
</dbReference>
<keyword evidence="4 7" id="KW-1133">Transmembrane helix</keyword>
<evidence type="ECO:0000256" key="2">
    <source>
        <dbReference type="ARBA" id="ARBA00008974"/>
    </source>
</evidence>
<evidence type="ECO:0000256" key="4">
    <source>
        <dbReference type="ARBA" id="ARBA00022989"/>
    </source>
</evidence>
<dbReference type="PANTHER" id="PTHR30618:SF6">
    <property type="entry name" value="NCS1 FAMILY NUCLEOBASE:CATION SYMPORTER-1"/>
    <property type="match status" value="1"/>
</dbReference>
<comment type="subcellular location">
    <subcellularLocation>
        <location evidence="1">Membrane</location>
        <topology evidence="1">Multi-pass membrane protein</topology>
    </subcellularLocation>
</comment>
<keyword evidence="3 7" id="KW-0812">Transmembrane</keyword>
<feature type="transmembrane region" description="Helical" evidence="7">
    <location>
        <begin position="437"/>
        <end position="458"/>
    </location>
</feature>
<dbReference type="CDD" id="cd11555">
    <property type="entry name" value="SLC-NCS1sbd_u1"/>
    <property type="match status" value="1"/>
</dbReference>
<feature type="transmembrane region" description="Helical" evidence="7">
    <location>
        <begin position="129"/>
        <end position="151"/>
    </location>
</feature>
<dbReference type="OrthoDB" id="9780088at2"/>
<evidence type="ECO:0000256" key="5">
    <source>
        <dbReference type="ARBA" id="ARBA00023136"/>
    </source>
</evidence>
<feature type="transmembrane region" description="Helical" evidence="7">
    <location>
        <begin position="282"/>
        <end position="304"/>
    </location>
</feature>
<protein>
    <submittedName>
        <fullName evidence="8">Cytosine/uracil/thiamine/allantoin permeases</fullName>
    </submittedName>
</protein>
<dbReference type="GO" id="GO:0015205">
    <property type="term" value="F:nucleobase transmembrane transporter activity"/>
    <property type="evidence" value="ECO:0007669"/>
    <property type="project" value="TreeGrafter"/>
</dbReference>
<feature type="transmembrane region" description="Helical" evidence="7">
    <location>
        <begin position="49"/>
        <end position="71"/>
    </location>
</feature>
<evidence type="ECO:0000256" key="7">
    <source>
        <dbReference type="SAM" id="Phobius"/>
    </source>
</evidence>
<organism evidence="8 9">
    <name type="scientific">Zymobacter palmae</name>
    <dbReference type="NCBI Taxonomy" id="33074"/>
    <lineage>
        <taxon>Bacteria</taxon>
        <taxon>Pseudomonadati</taxon>
        <taxon>Pseudomonadota</taxon>
        <taxon>Gammaproteobacteria</taxon>
        <taxon>Oceanospirillales</taxon>
        <taxon>Halomonadaceae</taxon>
        <taxon>Zymobacter group</taxon>
        <taxon>Zymobacter</taxon>
    </lineage>
</organism>
<reference evidence="8 9" key="1">
    <citation type="submission" date="2018-09" db="EMBL/GenBank/DDBJ databases">
        <title>Zymobacter palmae IAM14233 (=T109) whole genome analysis.</title>
        <authorList>
            <person name="Yanase H."/>
        </authorList>
    </citation>
    <scope>NUCLEOTIDE SEQUENCE [LARGE SCALE GENOMIC DNA]</scope>
    <source>
        <strain evidence="8 9">IAM14233</strain>
    </source>
</reference>
<feature type="transmembrane region" description="Helical" evidence="7">
    <location>
        <begin position="171"/>
        <end position="188"/>
    </location>
</feature>